<sequence length="134" mass="14577">MISEGLAPHEADPTSWYSAAGLPYGYSIDEAGFETDPEELQLVERAAGVTMRCDIGLHIFVSDVTGRPALGRMAQRVARQTDGWVFVEFHTPPTADLLDHLSNAGRGIRVSDAVYLDAAATLAWNAHPDFHVVK</sequence>
<gene>
    <name evidence="1" type="ORF">ACFQ4H_09015</name>
</gene>
<evidence type="ECO:0000313" key="1">
    <source>
        <dbReference type="EMBL" id="MFD1321227.1"/>
    </source>
</evidence>
<keyword evidence="2" id="KW-1185">Reference proteome</keyword>
<organism evidence="1 2">
    <name type="scientific">Micromonospora sonneratiae</name>
    <dbReference type="NCBI Taxonomy" id="1184706"/>
    <lineage>
        <taxon>Bacteria</taxon>
        <taxon>Bacillati</taxon>
        <taxon>Actinomycetota</taxon>
        <taxon>Actinomycetes</taxon>
        <taxon>Micromonosporales</taxon>
        <taxon>Micromonosporaceae</taxon>
        <taxon>Micromonospora</taxon>
    </lineage>
</organism>
<reference evidence="2" key="1">
    <citation type="journal article" date="2019" name="Int. J. Syst. Evol. Microbiol.">
        <title>The Global Catalogue of Microorganisms (GCM) 10K type strain sequencing project: providing services to taxonomists for standard genome sequencing and annotation.</title>
        <authorList>
            <consortium name="The Broad Institute Genomics Platform"/>
            <consortium name="The Broad Institute Genome Sequencing Center for Infectious Disease"/>
            <person name="Wu L."/>
            <person name="Ma J."/>
        </authorList>
    </citation>
    <scope>NUCLEOTIDE SEQUENCE [LARGE SCALE GENOMIC DNA]</scope>
    <source>
        <strain evidence="2">JCM 31037</strain>
    </source>
</reference>
<name>A0ABW3YC38_9ACTN</name>
<dbReference type="Proteomes" id="UP001597260">
    <property type="component" value="Unassembled WGS sequence"/>
</dbReference>
<evidence type="ECO:0000313" key="2">
    <source>
        <dbReference type="Proteomes" id="UP001597260"/>
    </source>
</evidence>
<comment type="caution">
    <text evidence="1">The sequence shown here is derived from an EMBL/GenBank/DDBJ whole genome shotgun (WGS) entry which is preliminary data.</text>
</comment>
<dbReference type="RefSeq" id="WP_377569157.1">
    <property type="nucleotide sequence ID" value="NZ_JBHTMP010000010.1"/>
</dbReference>
<proteinExistence type="predicted"/>
<dbReference type="EMBL" id="JBHTMP010000010">
    <property type="protein sequence ID" value="MFD1321227.1"/>
    <property type="molecule type" value="Genomic_DNA"/>
</dbReference>
<protein>
    <submittedName>
        <fullName evidence="1">Uncharacterized protein</fullName>
    </submittedName>
</protein>
<accession>A0ABW3YC38</accession>